<dbReference type="GO" id="GO:0005737">
    <property type="term" value="C:cytoplasm"/>
    <property type="evidence" value="ECO:0007669"/>
    <property type="project" value="UniProtKB-SubCell"/>
</dbReference>
<feature type="binding site" evidence="9">
    <location>
        <begin position="145"/>
        <end position="146"/>
    </location>
    <ligand>
        <name>NAD(+)</name>
        <dbReference type="ChEBI" id="CHEBI:57540"/>
    </ligand>
</feature>
<dbReference type="InterPro" id="IPR017438">
    <property type="entry name" value="ATP-NAD_kinase_N"/>
</dbReference>
<dbReference type="GO" id="GO:0051287">
    <property type="term" value="F:NAD binding"/>
    <property type="evidence" value="ECO:0007669"/>
    <property type="project" value="UniProtKB-ARBA"/>
</dbReference>
<protein>
    <recommendedName>
        <fullName evidence="9">NAD kinase</fullName>
        <ecNumber evidence="9">2.7.1.23</ecNumber>
    </recommendedName>
    <alternativeName>
        <fullName evidence="9">ATP-dependent NAD kinase</fullName>
    </alternativeName>
</protein>
<dbReference type="Pfam" id="PF01513">
    <property type="entry name" value="NAD_kinase"/>
    <property type="match status" value="1"/>
</dbReference>
<evidence type="ECO:0000256" key="5">
    <source>
        <dbReference type="ARBA" id="ARBA00022840"/>
    </source>
</evidence>
<dbReference type="PANTHER" id="PTHR20275">
    <property type="entry name" value="NAD KINASE"/>
    <property type="match status" value="1"/>
</dbReference>
<keyword evidence="11" id="KW-1185">Reference proteome</keyword>
<dbReference type="GO" id="GO:0046872">
    <property type="term" value="F:metal ion binding"/>
    <property type="evidence" value="ECO:0007669"/>
    <property type="project" value="UniProtKB-UniRule"/>
</dbReference>
<dbReference type="InterPro" id="IPR016064">
    <property type="entry name" value="NAD/diacylglycerol_kinase_sf"/>
</dbReference>
<dbReference type="AlphaFoldDB" id="A0A7D4UIE6"/>
<dbReference type="SUPFAM" id="SSF111331">
    <property type="entry name" value="NAD kinase/diacylglycerol kinase-like"/>
    <property type="match status" value="1"/>
</dbReference>
<evidence type="ECO:0000256" key="1">
    <source>
        <dbReference type="ARBA" id="ARBA00022490"/>
    </source>
</evidence>
<keyword evidence="2 9" id="KW-0808">Transferase</keyword>
<dbReference type="PANTHER" id="PTHR20275:SF0">
    <property type="entry name" value="NAD KINASE"/>
    <property type="match status" value="1"/>
</dbReference>
<dbReference type="GO" id="GO:0003951">
    <property type="term" value="F:NAD+ kinase activity"/>
    <property type="evidence" value="ECO:0007669"/>
    <property type="project" value="UniProtKB-UniRule"/>
</dbReference>
<dbReference type="InterPro" id="IPR002504">
    <property type="entry name" value="NADK"/>
</dbReference>
<keyword evidence="1 9" id="KW-0963">Cytoplasm</keyword>
<keyword evidence="3 9" id="KW-0547">Nucleotide-binding</keyword>
<feature type="binding site" evidence="9">
    <location>
        <begin position="71"/>
        <end position="72"/>
    </location>
    <ligand>
        <name>NAD(+)</name>
        <dbReference type="ChEBI" id="CHEBI:57540"/>
    </ligand>
</feature>
<evidence type="ECO:0000256" key="6">
    <source>
        <dbReference type="ARBA" id="ARBA00022857"/>
    </source>
</evidence>
<accession>A0A7D4UIE6</accession>
<reference evidence="10 11" key="1">
    <citation type="submission" date="2020-05" db="EMBL/GenBank/DDBJ databases">
        <title>Aquirufa sp. strain 15G-AUS-rot a new Aquirufa species.</title>
        <authorList>
            <person name="Pitt A."/>
            <person name="Hahn M.W."/>
        </authorList>
    </citation>
    <scope>NUCLEOTIDE SEQUENCE [LARGE SCALE GENOMIC DNA]</scope>
    <source>
        <strain evidence="10 11">15G-AUS-rot</strain>
    </source>
</reference>
<comment type="subcellular location">
    <subcellularLocation>
        <location evidence="9">Cytoplasm</location>
    </subcellularLocation>
</comment>
<dbReference type="EC" id="2.7.1.23" evidence="9"/>
<keyword evidence="5 9" id="KW-0067">ATP-binding</keyword>
<keyword evidence="7 9" id="KW-0520">NAD</keyword>
<comment type="caution">
    <text evidence="9">Lacks conserved residue(s) required for the propagation of feature annotation.</text>
</comment>
<evidence type="ECO:0000256" key="4">
    <source>
        <dbReference type="ARBA" id="ARBA00022777"/>
    </source>
</evidence>
<dbReference type="NCBIfam" id="NF002892">
    <property type="entry name" value="PRK03372.1"/>
    <property type="match status" value="1"/>
</dbReference>
<dbReference type="RefSeq" id="WP_173493717.1">
    <property type="nucleotide sequence ID" value="NZ_CP054056.1"/>
</dbReference>
<feature type="active site" description="Proton acceptor" evidence="9">
    <location>
        <position position="71"/>
    </location>
</feature>
<keyword evidence="4 9" id="KW-0418">Kinase</keyword>
<dbReference type="GO" id="GO:0019674">
    <property type="term" value="P:NAD+ metabolic process"/>
    <property type="evidence" value="ECO:0007669"/>
    <property type="project" value="InterPro"/>
</dbReference>
<dbReference type="InterPro" id="IPR017437">
    <property type="entry name" value="ATP-NAD_kinase_PpnK-typ_C"/>
</dbReference>
<name>A0A7D4UIE6_9MICO</name>
<organism evidence="10 11">
    <name type="scientific">Aquiluna borgnonia</name>
    <dbReference type="NCBI Taxonomy" id="2499157"/>
    <lineage>
        <taxon>Bacteria</taxon>
        <taxon>Bacillati</taxon>
        <taxon>Actinomycetota</taxon>
        <taxon>Actinomycetes</taxon>
        <taxon>Micrococcales</taxon>
        <taxon>Microbacteriaceae</taxon>
        <taxon>Luna cluster</taxon>
        <taxon>Luna-1 subcluster</taxon>
        <taxon>Aquiluna</taxon>
    </lineage>
</organism>
<dbReference type="EMBL" id="CP054056">
    <property type="protein sequence ID" value="QKJ25420.1"/>
    <property type="molecule type" value="Genomic_DNA"/>
</dbReference>
<feature type="binding site" evidence="9">
    <location>
        <position position="175"/>
    </location>
    <ligand>
        <name>NAD(+)</name>
        <dbReference type="ChEBI" id="CHEBI:57540"/>
    </ligand>
</feature>
<dbReference type="GO" id="GO:0005524">
    <property type="term" value="F:ATP binding"/>
    <property type="evidence" value="ECO:0007669"/>
    <property type="project" value="UniProtKB-KW"/>
</dbReference>
<evidence type="ECO:0000256" key="9">
    <source>
        <dbReference type="HAMAP-Rule" id="MF_00361"/>
    </source>
</evidence>
<comment type="catalytic activity">
    <reaction evidence="8 9">
        <text>NAD(+) + ATP = ADP + NADP(+) + H(+)</text>
        <dbReference type="Rhea" id="RHEA:18629"/>
        <dbReference type="ChEBI" id="CHEBI:15378"/>
        <dbReference type="ChEBI" id="CHEBI:30616"/>
        <dbReference type="ChEBI" id="CHEBI:57540"/>
        <dbReference type="ChEBI" id="CHEBI:58349"/>
        <dbReference type="ChEBI" id="CHEBI:456216"/>
        <dbReference type="EC" id="2.7.1.23"/>
    </reaction>
</comment>
<evidence type="ECO:0000313" key="10">
    <source>
        <dbReference type="EMBL" id="QKJ25420.1"/>
    </source>
</evidence>
<dbReference type="GO" id="GO:0006741">
    <property type="term" value="P:NADP+ biosynthetic process"/>
    <property type="evidence" value="ECO:0007669"/>
    <property type="project" value="UniProtKB-UniRule"/>
</dbReference>
<feature type="binding site" evidence="9">
    <location>
        <position position="156"/>
    </location>
    <ligand>
        <name>NAD(+)</name>
        <dbReference type="ChEBI" id="CHEBI:57540"/>
    </ligand>
</feature>
<feature type="binding site" evidence="9">
    <location>
        <begin position="186"/>
        <end position="191"/>
    </location>
    <ligand>
        <name>NAD(+)</name>
        <dbReference type="ChEBI" id="CHEBI:57540"/>
    </ligand>
</feature>
<comment type="cofactor">
    <cofactor evidence="9">
        <name>a divalent metal cation</name>
        <dbReference type="ChEBI" id="CHEBI:60240"/>
    </cofactor>
</comment>
<evidence type="ECO:0000256" key="8">
    <source>
        <dbReference type="ARBA" id="ARBA00047925"/>
    </source>
</evidence>
<dbReference type="FunFam" id="2.60.200.30:FF:000007">
    <property type="entry name" value="NAD kinase"/>
    <property type="match status" value="1"/>
</dbReference>
<gene>
    <name evidence="9" type="primary">nadK</name>
    <name evidence="10" type="ORF">HRU87_04380</name>
</gene>
<dbReference type="Gene3D" id="2.60.200.30">
    <property type="entry name" value="Probable inorganic polyphosphate/atp-NAD kinase, domain 2"/>
    <property type="match status" value="1"/>
</dbReference>
<evidence type="ECO:0000313" key="11">
    <source>
        <dbReference type="Proteomes" id="UP000501003"/>
    </source>
</evidence>
<dbReference type="KEGG" id="aqg:HRU87_04380"/>
<dbReference type="HAMAP" id="MF_00361">
    <property type="entry name" value="NAD_kinase"/>
    <property type="match status" value="1"/>
</dbReference>
<keyword evidence="6 9" id="KW-0521">NADP</keyword>
<proteinExistence type="inferred from homology"/>
<sequence length="298" mass="32449">MSRTVLVVTSARTSDKAQLVTHACEFMQSHGIEVRLDTHDFHEMQKLGLEIPAPAHGENDEIEVALVIGGDGSILRAAEILRGTRVPILGVNAGHVGFMAQAEEDFIDQALQALIDRKYEVRDRLCLDVVVTSEGQETFRSWALNEVTVEKSARERMLEVVVEVNSRPVSSFGCDGVLVSTPTGSTAYAFSAGGPVIWPNVEAMIMIPLSAHALFARPMVVGPKTELAIEVLKRSSGTGVLWCDGRRTFDLGPGARVEVRQSEQSVPMVVLGDEPFSDRLVKKFSLPVTGWRGPDVSK</sequence>
<comment type="similarity">
    <text evidence="9">Belongs to the NAD kinase family.</text>
</comment>
<evidence type="ECO:0000256" key="2">
    <source>
        <dbReference type="ARBA" id="ARBA00022679"/>
    </source>
</evidence>
<dbReference type="Proteomes" id="UP000501003">
    <property type="component" value="Chromosome"/>
</dbReference>
<feature type="binding site" evidence="9">
    <location>
        <position position="76"/>
    </location>
    <ligand>
        <name>NAD(+)</name>
        <dbReference type="ChEBI" id="CHEBI:57540"/>
    </ligand>
</feature>
<dbReference type="Gene3D" id="3.40.50.10330">
    <property type="entry name" value="Probable inorganic polyphosphate/atp-NAD kinase, domain 1"/>
    <property type="match status" value="1"/>
</dbReference>
<evidence type="ECO:0000256" key="3">
    <source>
        <dbReference type="ARBA" id="ARBA00022741"/>
    </source>
</evidence>
<comment type="function">
    <text evidence="9">Involved in the regulation of the intracellular balance of NAD and NADP, and is a key enzyme in the biosynthesis of NADP. Catalyzes specifically the phosphorylation on 2'-hydroxyl of the adenosine moiety of NAD to yield NADP.</text>
</comment>
<evidence type="ECO:0000256" key="7">
    <source>
        <dbReference type="ARBA" id="ARBA00023027"/>
    </source>
</evidence>
<dbReference type="Pfam" id="PF20143">
    <property type="entry name" value="NAD_kinase_C"/>
    <property type="match status" value="1"/>
</dbReference>